<accession>A0A0G0R0E9</accession>
<evidence type="ECO:0000256" key="8">
    <source>
        <dbReference type="ARBA" id="ARBA00022840"/>
    </source>
</evidence>
<protein>
    <recommendedName>
        <fullName evidence="3">tRNA threonylcarbamoyladenosine biosynthesis protein TsaE</fullName>
    </recommendedName>
    <alternativeName>
        <fullName evidence="10">t(6)A37 threonylcarbamoyladenosine biosynthesis protein TsaE</fullName>
    </alternativeName>
</protein>
<comment type="subcellular location">
    <subcellularLocation>
        <location evidence="1">Cytoplasm</location>
    </subcellularLocation>
</comment>
<keyword evidence="9" id="KW-0460">Magnesium</keyword>
<evidence type="ECO:0000256" key="10">
    <source>
        <dbReference type="ARBA" id="ARBA00032441"/>
    </source>
</evidence>
<dbReference type="SUPFAM" id="SSF52540">
    <property type="entry name" value="P-loop containing nucleoside triphosphate hydrolases"/>
    <property type="match status" value="1"/>
</dbReference>
<dbReference type="AlphaFoldDB" id="A0A0G0R0E9"/>
<sequence>MLKNATKISKNVKETKEIAKMFLDKILGEKKKQKGALVVGLSGDLGAGKTTFVQAIAQHLGVKNKVNSPTFVIIKKYSLKNKKHKFLFHLDAYRLKNEKELLHLGWEDIINDEKHLVFIEWPENVAGAIPRPSKTVHILTDKNEHKHFKLK</sequence>
<keyword evidence="11" id="KW-0808">Transferase</keyword>
<dbReference type="Proteomes" id="UP000034301">
    <property type="component" value="Unassembled WGS sequence"/>
</dbReference>
<dbReference type="PANTHER" id="PTHR33540:SF2">
    <property type="entry name" value="TRNA THREONYLCARBAMOYLADENOSINE BIOSYNTHESIS PROTEIN TSAE"/>
    <property type="match status" value="1"/>
</dbReference>
<evidence type="ECO:0000256" key="6">
    <source>
        <dbReference type="ARBA" id="ARBA00022723"/>
    </source>
</evidence>
<evidence type="ECO:0000256" key="4">
    <source>
        <dbReference type="ARBA" id="ARBA00022490"/>
    </source>
</evidence>
<dbReference type="GO" id="GO:0046872">
    <property type="term" value="F:metal ion binding"/>
    <property type="evidence" value="ECO:0007669"/>
    <property type="project" value="UniProtKB-KW"/>
</dbReference>
<keyword evidence="5" id="KW-0819">tRNA processing</keyword>
<evidence type="ECO:0000256" key="3">
    <source>
        <dbReference type="ARBA" id="ARBA00019010"/>
    </source>
</evidence>
<gene>
    <name evidence="11" type="ORF">UT78_C0007G0039</name>
</gene>
<keyword evidence="4" id="KW-0963">Cytoplasm</keyword>
<evidence type="ECO:0000256" key="7">
    <source>
        <dbReference type="ARBA" id="ARBA00022741"/>
    </source>
</evidence>
<keyword evidence="11" id="KW-0418">Kinase</keyword>
<comment type="caution">
    <text evidence="11">The sequence shown here is derived from an EMBL/GenBank/DDBJ whole genome shotgun (WGS) entry which is preliminary data.</text>
</comment>
<evidence type="ECO:0000313" key="11">
    <source>
        <dbReference type="EMBL" id="KKR43186.1"/>
    </source>
</evidence>
<evidence type="ECO:0000256" key="5">
    <source>
        <dbReference type="ARBA" id="ARBA00022694"/>
    </source>
</evidence>
<dbReference type="InterPro" id="IPR003442">
    <property type="entry name" value="T6A_TsaE"/>
</dbReference>
<comment type="similarity">
    <text evidence="2">Belongs to the TsaE family.</text>
</comment>
<evidence type="ECO:0000256" key="9">
    <source>
        <dbReference type="ARBA" id="ARBA00022842"/>
    </source>
</evidence>
<organism evidence="11 12">
    <name type="scientific">Candidatus Nomurabacteria bacterium GW2011_GWF2_40_12</name>
    <dbReference type="NCBI Taxonomy" id="1618776"/>
    <lineage>
        <taxon>Bacteria</taxon>
        <taxon>Candidatus Nomuraibacteriota</taxon>
    </lineage>
</organism>
<dbReference type="NCBIfam" id="TIGR00150">
    <property type="entry name" value="T6A_YjeE"/>
    <property type="match status" value="1"/>
</dbReference>
<dbReference type="EMBL" id="LBYC01000007">
    <property type="protein sequence ID" value="KKR43186.1"/>
    <property type="molecule type" value="Genomic_DNA"/>
</dbReference>
<dbReference type="GO" id="GO:0002949">
    <property type="term" value="P:tRNA threonylcarbamoyladenosine modification"/>
    <property type="evidence" value="ECO:0007669"/>
    <property type="project" value="InterPro"/>
</dbReference>
<keyword evidence="8" id="KW-0067">ATP-binding</keyword>
<name>A0A0G0R0E9_9BACT</name>
<keyword evidence="7" id="KW-0547">Nucleotide-binding</keyword>
<dbReference type="GO" id="GO:0016301">
    <property type="term" value="F:kinase activity"/>
    <property type="evidence" value="ECO:0007669"/>
    <property type="project" value="UniProtKB-KW"/>
</dbReference>
<dbReference type="PANTHER" id="PTHR33540">
    <property type="entry name" value="TRNA THREONYLCARBAMOYLADENOSINE BIOSYNTHESIS PROTEIN TSAE"/>
    <property type="match status" value="1"/>
</dbReference>
<dbReference type="Pfam" id="PF02367">
    <property type="entry name" value="TsaE"/>
    <property type="match status" value="1"/>
</dbReference>
<keyword evidence="6" id="KW-0479">Metal-binding</keyword>
<evidence type="ECO:0000256" key="2">
    <source>
        <dbReference type="ARBA" id="ARBA00007599"/>
    </source>
</evidence>
<dbReference type="GO" id="GO:0005737">
    <property type="term" value="C:cytoplasm"/>
    <property type="evidence" value="ECO:0007669"/>
    <property type="project" value="UniProtKB-SubCell"/>
</dbReference>
<dbReference type="InterPro" id="IPR027417">
    <property type="entry name" value="P-loop_NTPase"/>
</dbReference>
<dbReference type="Gene3D" id="3.40.50.300">
    <property type="entry name" value="P-loop containing nucleotide triphosphate hydrolases"/>
    <property type="match status" value="1"/>
</dbReference>
<evidence type="ECO:0000256" key="1">
    <source>
        <dbReference type="ARBA" id="ARBA00004496"/>
    </source>
</evidence>
<reference evidence="11 12" key="1">
    <citation type="journal article" date="2015" name="Nature">
        <title>rRNA introns, odd ribosomes, and small enigmatic genomes across a large radiation of phyla.</title>
        <authorList>
            <person name="Brown C.T."/>
            <person name="Hug L.A."/>
            <person name="Thomas B.C."/>
            <person name="Sharon I."/>
            <person name="Castelle C.J."/>
            <person name="Singh A."/>
            <person name="Wilkins M.J."/>
            <person name="Williams K.H."/>
            <person name="Banfield J.F."/>
        </authorList>
    </citation>
    <scope>NUCLEOTIDE SEQUENCE [LARGE SCALE GENOMIC DNA]</scope>
</reference>
<evidence type="ECO:0000313" key="12">
    <source>
        <dbReference type="Proteomes" id="UP000034301"/>
    </source>
</evidence>
<dbReference type="GO" id="GO:0005524">
    <property type="term" value="F:ATP binding"/>
    <property type="evidence" value="ECO:0007669"/>
    <property type="project" value="UniProtKB-KW"/>
</dbReference>
<proteinExistence type="inferred from homology"/>